<dbReference type="PANTHER" id="PTHR46801">
    <property type="entry name" value="OS06G0309200 PROTEIN"/>
    <property type="match status" value="1"/>
</dbReference>
<dbReference type="InterPro" id="IPR045897">
    <property type="entry name" value="BPI/LBP_pln"/>
</dbReference>
<feature type="domain" description="Lipid-binding serum glycoprotein C-terminal" evidence="5">
    <location>
        <begin position="279"/>
        <end position="478"/>
    </location>
</feature>
<dbReference type="Proteomes" id="UP001180020">
    <property type="component" value="Unassembled WGS sequence"/>
</dbReference>
<dbReference type="GO" id="GO:0005615">
    <property type="term" value="C:extracellular space"/>
    <property type="evidence" value="ECO:0007669"/>
    <property type="project" value="InterPro"/>
</dbReference>
<comment type="similarity">
    <text evidence="2">Belongs to the BPI/LBP/Plunc superfamily. BPI/LBP (TC 1.C.40) family.</text>
</comment>
<comment type="caution">
    <text evidence="6">The sequence shown here is derived from an EMBL/GenBank/DDBJ whole genome shotgun (WGS) entry which is preliminary data.</text>
</comment>
<dbReference type="SUPFAM" id="SSF55394">
    <property type="entry name" value="Bactericidal permeability-increasing protein, BPI"/>
    <property type="match status" value="2"/>
</dbReference>
<dbReference type="InterPro" id="IPR017943">
    <property type="entry name" value="Bactericidal_perm-incr_a/b_dom"/>
</dbReference>
<dbReference type="AlphaFoldDB" id="A0AAV9E1X1"/>
<dbReference type="EMBL" id="JAUJYO010000010">
    <property type="protein sequence ID" value="KAK1307480.1"/>
    <property type="molecule type" value="Genomic_DNA"/>
</dbReference>
<dbReference type="Pfam" id="PF02886">
    <property type="entry name" value="LBP_BPI_CETP_C"/>
    <property type="match status" value="1"/>
</dbReference>
<dbReference type="SMART" id="SM00328">
    <property type="entry name" value="BPI1"/>
    <property type="match status" value="1"/>
</dbReference>
<feature type="domain" description="Lipid-binding serum glycoprotein N-terminal" evidence="4">
    <location>
        <begin position="36"/>
        <end position="261"/>
    </location>
</feature>
<organism evidence="6 7">
    <name type="scientific">Acorus calamus</name>
    <name type="common">Sweet flag</name>
    <dbReference type="NCBI Taxonomy" id="4465"/>
    <lineage>
        <taxon>Eukaryota</taxon>
        <taxon>Viridiplantae</taxon>
        <taxon>Streptophyta</taxon>
        <taxon>Embryophyta</taxon>
        <taxon>Tracheophyta</taxon>
        <taxon>Spermatophyta</taxon>
        <taxon>Magnoliopsida</taxon>
        <taxon>Liliopsida</taxon>
        <taxon>Acoraceae</taxon>
        <taxon>Acorus</taxon>
    </lineage>
</organism>
<reference evidence="6" key="2">
    <citation type="submission" date="2023-06" db="EMBL/GenBank/DDBJ databases">
        <authorList>
            <person name="Ma L."/>
            <person name="Liu K.-W."/>
            <person name="Li Z."/>
            <person name="Hsiao Y.-Y."/>
            <person name="Qi Y."/>
            <person name="Fu T."/>
            <person name="Tang G."/>
            <person name="Zhang D."/>
            <person name="Sun W.-H."/>
            <person name="Liu D.-K."/>
            <person name="Li Y."/>
            <person name="Chen G.-Z."/>
            <person name="Liu X.-D."/>
            <person name="Liao X.-Y."/>
            <person name="Jiang Y.-T."/>
            <person name="Yu X."/>
            <person name="Hao Y."/>
            <person name="Huang J."/>
            <person name="Zhao X.-W."/>
            <person name="Ke S."/>
            <person name="Chen Y.-Y."/>
            <person name="Wu W.-L."/>
            <person name="Hsu J.-L."/>
            <person name="Lin Y.-F."/>
            <person name="Huang M.-D."/>
            <person name="Li C.-Y."/>
            <person name="Huang L."/>
            <person name="Wang Z.-W."/>
            <person name="Zhao X."/>
            <person name="Zhong W.-Y."/>
            <person name="Peng D.-H."/>
            <person name="Ahmad S."/>
            <person name="Lan S."/>
            <person name="Zhang J.-S."/>
            <person name="Tsai W.-C."/>
            <person name="Van De Peer Y."/>
            <person name="Liu Z.-J."/>
        </authorList>
    </citation>
    <scope>NUCLEOTIDE SEQUENCE</scope>
    <source>
        <strain evidence="6">CP</strain>
        <tissue evidence="6">Leaves</tissue>
    </source>
</reference>
<dbReference type="PIRSF" id="PIRSF002417">
    <property type="entry name" value="Lipid_binding_protein"/>
    <property type="match status" value="1"/>
</dbReference>
<feature type="signal peptide" evidence="3">
    <location>
        <begin position="1"/>
        <end position="27"/>
    </location>
</feature>
<keyword evidence="3" id="KW-0732">Signal</keyword>
<evidence type="ECO:0000256" key="1">
    <source>
        <dbReference type="ARBA" id="ARBA00023180"/>
    </source>
</evidence>
<feature type="chain" id="PRO_5043765355" evidence="3">
    <location>
        <begin position="28"/>
        <end position="497"/>
    </location>
</feature>
<dbReference type="Gene3D" id="3.15.10.10">
    <property type="entry name" value="Bactericidal permeability-increasing protein, domain 1"/>
    <property type="match status" value="1"/>
</dbReference>
<proteinExistence type="inferred from homology"/>
<dbReference type="GO" id="GO:0008289">
    <property type="term" value="F:lipid binding"/>
    <property type="evidence" value="ECO:0007669"/>
    <property type="project" value="InterPro"/>
</dbReference>
<reference evidence="6" key="1">
    <citation type="journal article" date="2023" name="Nat. Commun.">
        <title>Diploid and tetraploid genomes of Acorus and the evolution of monocots.</title>
        <authorList>
            <person name="Ma L."/>
            <person name="Liu K.W."/>
            <person name="Li Z."/>
            <person name="Hsiao Y.Y."/>
            <person name="Qi Y."/>
            <person name="Fu T."/>
            <person name="Tang G.D."/>
            <person name="Zhang D."/>
            <person name="Sun W.H."/>
            <person name="Liu D.K."/>
            <person name="Li Y."/>
            <person name="Chen G.Z."/>
            <person name="Liu X.D."/>
            <person name="Liao X.Y."/>
            <person name="Jiang Y.T."/>
            <person name="Yu X."/>
            <person name="Hao Y."/>
            <person name="Huang J."/>
            <person name="Zhao X.W."/>
            <person name="Ke S."/>
            <person name="Chen Y.Y."/>
            <person name="Wu W.L."/>
            <person name="Hsu J.L."/>
            <person name="Lin Y.F."/>
            <person name="Huang M.D."/>
            <person name="Li C.Y."/>
            <person name="Huang L."/>
            <person name="Wang Z.W."/>
            <person name="Zhao X."/>
            <person name="Zhong W.Y."/>
            <person name="Peng D.H."/>
            <person name="Ahmad S."/>
            <person name="Lan S."/>
            <person name="Zhang J.S."/>
            <person name="Tsai W.C."/>
            <person name="Van de Peer Y."/>
            <person name="Liu Z.J."/>
        </authorList>
    </citation>
    <scope>NUCLEOTIDE SEQUENCE</scope>
    <source>
        <strain evidence="6">CP</strain>
    </source>
</reference>
<dbReference type="Gene3D" id="3.15.20.10">
    <property type="entry name" value="Bactericidal permeability-increasing protein, domain 2"/>
    <property type="match status" value="1"/>
</dbReference>
<keyword evidence="1" id="KW-0325">Glycoprotein</keyword>
<evidence type="ECO:0000313" key="6">
    <source>
        <dbReference type="EMBL" id="KAK1307480.1"/>
    </source>
</evidence>
<dbReference type="Pfam" id="PF01273">
    <property type="entry name" value="LBP_BPI_CETP"/>
    <property type="match status" value="1"/>
</dbReference>
<dbReference type="InterPro" id="IPR030675">
    <property type="entry name" value="BPI/LBP"/>
</dbReference>
<evidence type="ECO:0000256" key="2">
    <source>
        <dbReference type="ARBA" id="ARBA00060933"/>
    </source>
</evidence>
<evidence type="ECO:0000313" key="7">
    <source>
        <dbReference type="Proteomes" id="UP001180020"/>
    </source>
</evidence>
<sequence length="497" mass="54912">MGHSQKPLPHLILVFLIISTFAVQSGGEEGFISIIISEKGLDFVKDLLINEAVRSLTTLQLPVIERSIRIPLIGSVHVTLSNITISHIDVPSSTIKTGEEGVVMVASNATVNISMDWRYSYATWLIPIEVSDRGSATIWVDGMEVGVSVGMEIQEGTLKLSVKEFGCYLEDISINLEGGASWFYQGFVDAFEGQIRSSVETAITNKISEGTMKLDSFLQNLPKEVQVDDVSALNVTLVNDPLLGDSFIGFEVNGLFTAKDEATYFRSFHTNFQSSIFYDGPSEMLAISLDEAVFNSASTIYFKAGLMHRVVDKVPDQSYLNTARWRYIIPQLYKKYPNDDMKLNISLSSPPIMRITSHDIGATIYSDMTVDVVHGYETVSVACISIVATASGVLEVSGNNLAGQAELDDFSLKLKWSNVGDFHMTLIQSVMRALLKTVVMPFLNLHLKKGFPLPIIHGFTIQNAAIQYSYSKIMVYSNVEYTDSCHDHLKQPLALQA</sequence>
<evidence type="ECO:0000259" key="5">
    <source>
        <dbReference type="SMART" id="SM00329"/>
    </source>
</evidence>
<dbReference type="InterPro" id="IPR001124">
    <property type="entry name" value="Lipid-bd_serum_glycop_C"/>
</dbReference>
<protein>
    <submittedName>
        <fullName evidence="6">BPI/LBP family protein</fullName>
    </submittedName>
</protein>
<dbReference type="CDD" id="cd00025">
    <property type="entry name" value="BPI1"/>
    <property type="match status" value="1"/>
</dbReference>
<keyword evidence="7" id="KW-1185">Reference proteome</keyword>
<gene>
    <name evidence="6" type="ORF">QJS10_CPA10g01906</name>
</gene>
<evidence type="ECO:0000259" key="4">
    <source>
        <dbReference type="SMART" id="SM00328"/>
    </source>
</evidence>
<accession>A0AAV9E1X1</accession>
<name>A0AAV9E1X1_ACOCL</name>
<dbReference type="PANTHER" id="PTHR46801:SF2">
    <property type="entry name" value="LIPOPOLYSACCHARIDE-BINDING PROTEIN"/>
    <property type="match status" value="1"/>
</dbReference>
<dbReference type="InterPro" id="IPR017942">
    <property type="entry name" value="Lipid-bd_serum_glycop_N"/>
</dbReference>
<dbReference type="SMART" id="SM00329">
    <property type="entry name" value="BPI2"/>
    <property type="match status" value="1"/>
</dbReference>
<dbReference type="FunFam" id="3.15.10.10:FF:000001">
    <property type="entry name" value="phospholipid transfer protein-like"/>
    <property type="match status" value="1"/>
</dbReference>
<evidence type="ECO:0000256" key="3">
    <source>
        <dbReference type="SAM" id="SignalP"/>
    </source>
</evidence>